<feature type="domain" description="ABC transporter" evidence="5">
    <location>
        <begin position="5"/>
        <end position="245"/>
    </location>
</feature>
<dbReference type="InterPro" id="IPR003593">
    <property type="entry name" value="AAA+_ATPase"/>
</dbReference>
<keyword evidence="7" id="KW-1185">Reference proteome</keyword>
<evidence type="ECO:0000256" key="2">
    <source>
        <dbReference type="ARBA" id="ARBA00022448"/>
    </source>
</evidence>
<gene>
    <name evidence="6" type="primary">drrA1</name>
    <name evidence="6" type="ORF">AXFE_01110</name>
</gene>
<evidence type="ECO:0000259" key="5">
    <source>
        <dbReference type="PROSITE" id="PS50893"/>
    </source>
</evidence>
<keyword evidence="3" id="KW-0547">Nucleotide-binding</keyword>
<accession>A0A0D8HMJ8</accession>
<dbReference type="GO" id="GO:0016887">
    <property type="term" value="F:ATP hydrolysis activity"/>
    <property type="evidence" value="ECO:0007669"/>
    <property type="project" value="InterPro"/>
</dbReference>
<dbReference type="AlphaFoldDB" id="A0A0D8HMJ8"/>
<dbReference type="PANTHER" id="PTHR43335:SF4">
    <property type="entry name" value="ABC TRANSPORTER, ATP-BINDING PROTEIN"/>
    <property type="match status" value="1"/>
</dbReference>
<dbReference type="InterPro" id="IPR017871">
    <property type="entry name" value="ABC_transporter-like_CS"/>
</dbReference>
<name>A0A0D8HMJ8_9ACTN</name>
<dbReference type="Gene3D" id="3.40.50.300">
    <property type="entry name" value="P-loop containing nucleotide triphosphate hydrolases"/>
    <property type="match status" value="1"/>
</dbReference>
<organism evidence="6 7">
    <name type="scientific">Acidithrix ferrooxidans</name>
    <dbReference type="NCBI Taxonomy" id="1280514"/>
    <lineage>
        <taxon>Bacteria</taxon>
        <taxon>Bacillati</taxon>
        <taxon>Actinomycetota</taxon>
        <taxon>Acidimicrobiia</taxon>
        <taxon>Acidimicrobiales</taxon>
        <taxon>Acidimicrobiaceae</taxon>
        <taxon>Acidithrix</taxon>
    </lineage>
</organism>
<evidence type="ECO:0000256" key="1">
    <source>
        <dbReference type="ARBA" id="ARBA00005417"/>
    </source>
</evidence>
<proteinExistence type="inferred from homology"/>
<evidence type="ECO:0000313" key="6">
    <source>
        <dbReference type="EMBL" id="KJF19074.1"/>
    </source>
</evidence>
<dbReference type="STRING" id="1280514.AXFE_01110"/>
<keyword evidence="4 6" id="KW-0067">ATP-binding</keyword>
<dbReference type="EC" id="3.6.3.-" evidence="6"/>
<dbReference type="PROSITE" id="PS50893">
    <property type="entry name" value="ABC_TRANSPORTER_2"/>
    <property type="match status" value="1"/>
</dbReference>
<evidence type="ECO:0000313" key="7">
    <source>
        <dbReference type="Proteomes" id="UP000032360"/>
    </source>
</evidence>
<dbReference type="InterPro" id="IPR027417">
    <property type="entry name" value="P-loop_NTPase"/>
</dbReference>
<keyword evidence="6" id="KW-0378">Hydrolase</keyword>
<evidence type="ECO:0000256" key="4">
    <source>
        <dbReference type="ARBA" id="ARBA00022840"/>
    </source>
</evidence>
<dbReference type="RefSeq" id="WP_052603953.1">
    <property type="nucleotide sequence ID" value="NZ_JXYS01000001.1"/>
</dbReference>
<comment type="caution">
    <text evidence="6">The sequence shown here is derived from an EMBL/GenBank/DDBJ whole genome shotgun (WGS) entry which is preliminary data.</text>
</comment>
<dbReference type="PATRIC" id="fig|1280514.3.peg.159"/>
<dbReference type="Pfam" id="PF00005">
    <property type="entry name" value="ABC_tran"/>
    <property type="match status" value="1"/>
</dbReference>
<dbReference type="InterPro" id="IPR003439">
    <property type="entry name" value="ABC_transporter-like_ATP-bd"/>
</dbReference>
<sequence>MEYLIQTTALTKEYGGRKVVNSLDLVVPEGSIYGFLGPNGSGKTTTIRMLLGLIFPTSGEMKVLGRSMPKYLDQVLPHLGAVVEGPGLYPSLSPSRYLERMANNSKAIRKAAAKASPELAALETDIAAALDRVGLSKVAQRRSKALSLGMKQRLALANALLFPRRLLILDEPTNGMDPQGIVEMRDLIMELSSSGTTVFISSHILSEIEQLCSHVGVIQHGELLFQGELSELQSQLPTKLVIGVREVEEAKALLLAKYSFEFQDVSGGLFSVSRGEIPIEQIVKDLVQENYGLFRIAEDKSTLEEAFVHLTGVTSDVY</sequence>
<dbReference type="SUPFAM" id="SSF52540">
    <property type="entry name" value="P-loop containing nucleoside triphosphate hydrolases"/>
    <property type="match status" value="1"/>
</dbReference>
<protein>
    <submittedName>
        <fullName evidence="6">Daunorubicin/doxorubicin resistance ATP-binding protein DrrA</fullName>
        <ecNumber evidence="6">3.6.3.-</ecNumber>
    </submittedName>
</protein>
<keyword evidence="2" id="KW-0813">Transport</keyword>
<comment type="similarity">
    <text evidence="1">Belongs to the ABC transporter superfamily.</text>
</comment>
<dbReference type="PANTHER" id="PTHR43335">
    <property type="entry name" value="ABC TRANSPORTER, ATP-BINDING PROTEIN"/>
    <property type="match status" value="1"/>
</dbReference>
<evidence type="ECO:0000256" key="3">
    <source>
        <dbReference type="ARBA" id="ARBA00022741"/>
    </source>
</evidence>
<dbReference type="Proteomes" id="UP000032360">
    <property type="component" value="Unassembled WGS sequence"/>
</dbReference>
<dbReference type="PROSITE" id="PS00211">
    <property type="entry name" value="ABC_TRANSPORTER_1"/>
    <property type="match status" value="1"/>
</dbReference>
<dbReference type="GO" id="GO:0005524">
    <property type="term" value="F:ATP binding"/>
    <property type="evidence" value="ECO:0007669"/>
    <property type="project" value="UniProtKB-KW"/>
</dbReference>
<dbReference type="EMBL" id="JXYS01000001">
    <property type="protein sequence ID" value="KJF19074.1"/>
    <property type="molecule type" value="Genomic_DNA"/>
</dbReference>
<reference evidence="6 7" key="1">
    <citation type="submission" date="2015-01" db="EMBL/GenBank/DDBJ databases">
        <title>Draft genome of the acidophilic iron oxidizer Acidithrix ferrooxidans strain Py-F3.</title>
        <authorList>
            <person name="Poehlein A."/>
            <person name="Eisen S."/>
            <person name="Schloemann M."/>
            <person name="Johnson B.D."/>
            <person name="Daniel R."/>
            <person name="Muehling M."/>
        </authorList>
    </citation>
    <scope>NUCLEOTIDE SEQUENCE [LARGE SCALE GENOMIC DNA]</scope>
    <source>
        <strain evidence="6 7">Py-F3</strain>
    </source>
</reference>
<dbReference type="SMART" id="SM00382">
    <property type="entry name" value="AAA"/>
    <property type="match status" value="1"/>
</dbReference>
<dbReference type="OrthoDB" id="3217132at2"/>